<dbReference type="AlphaFoldDB" id="A0A2K4ZIG9"/>
<dbReference type="SMART" id="SM00530">
    <property type="entry name" value="HTH_XRE"/>
    <property type="match status" value="1"/>
</dbReference>
<dbReference type="InterPro" id="IPR010982">
    <property type="entry name" value="Lambda_DNA-bd_dom_sf"/>
</dbReference>
<accession>A0A2K4ZIG9</accession>
<dbReference type="InterPro" id="IPR001387">
    <property type="entry name" value="Cro/C1-type_HTH"/>
</dbReference>
<gene>
    <name evidence="2" type="ORF">AMURIS_02977</name>
</gene>
<dbReference type="Proteomes" id="UP000236311">
    <property type="component" value="Unassembled WGS sequence"/>
</dbReference>
<name>A0A2K4ZIG9_9FIRM</name>
<evidence type="ECO:0000313" key="3">
    <source>
        <dbReference type="Proteomes" id="UP000236311"/>
    </source>
</evidence>
<proteinExistence type="predicted"/>
<protein>
    <recommendedName>
        <fullName evidence="1">HTH cro/C1-type domain-containing protein</fullName>
    </recommendedName>
</protein>
<dbReference type="PROSITE" id="PS50943">
    <property type="entry name" value="HTH_CROC1"/>
    <property type="match status" value="1"/>
</dbReference>
<keyword evidence="3" id="KW-1185">Reference proteome</keyword>
<evidence type="ECO:0000259" key="1">
    <source>
        <dbReference type="PROSITE" id="PS50943"/>
    </source>
</evidence>
<feature type="domain" description="HTH cro/C1-type" evidence="1">
    <location>
        <begin position="13"/>
        <end position="68"/>
    </location>
</feature>
<dbReference type="SUPFAM" id="SSF47413">
    <property type="entry name" value="lambda repressor-like DNA-binding domains"/>
    <property type="match status" value="1"/>
</dbReference>
<dbReference type="CDD" id="cd00093">
    <property type="entry name" value="HTH_XRE"/>
    <property type="match status" value="1"/>
</dbReference>
<dbReference type="EMBL" id="OFSM01000015">
    <property type="protein sequence ID" value="SOY30251.1"/>
    <property type="molecule type" value="Genomic_DNA"/>
</dbReference>
<dbReference type="Pfam" id="PF13443">
    <property type="entry name" value="HTH_26"/>
    <property type="match status" value="1"/>
</dbReference>
<organism evidence="2 3">
    <name type="scientific">Acetatifactor muris</name>
    <dbReference type="NCBI Taxonomy" id="879566"/>
    <lineage>
        <taxon>Bacteria</taxon>
        <taxon>Bacillati</taxon>
        <taxon>Bacillota</taxon>
        <taxon>Clostridia</taxon>
        <taxon>Lachnospirales</taxon>
        <taxon>Lachnospiraceae</taxon>
        <taxon>Acetatifactor</taxon>
    </lineage>
</organism>
<dbReference type="GO" id="GO:0003677">
    <property type="term" value="F:DNA binding"/>
    <property type="evidence" value="ECO:0007669"/>
    <property type="project" value="InterPro"/>
</dbReference>
<dbReference type="Gene3D" id="1.10.260.40">
    <property type="entry name" value="lambda repressor-like DNA-binding domains"/>
    <property type="match status" value="1"/>
</dbReference>
<evidence type="ECO:0000313" key="2">
    <source>
        <dbReference type="EMBL" id="SOY30251.1"/>
    </source>
</evidence>
<sequence>MDDIEFGTIRIHLKEIMESRGISINKLSFRAEMQRTQLKKYYRNEVQRLDIAVLTRLCYALDCDLHDLIEYIPPHKQ</sequence>
<reference evidence="2 3" key="1">
    <citation type="submission" date="2018-01" db="EMBL/GenBank/DDBJ databases">
        <authorList>
            <person name="Gaut B.S."/>
            <person name="Morton B.R."/>
            <person name="Clegg M.T."/>
            <person name="Duvall M.R."/>
        </authorList>
    </citation>
    <scope>NUCLEOTIDE SEQUENCE [LARGE SCALE GENOMIC DNA]</scope>
    <source>
        <strain evidence="2">GP69</strain>
    </source>
</reference>
<dbReference type="RefSeq" id="WP_172455141.1">
    <property type="nucleotide sequence ID" value="NZ_JANJZD010000015.1"/>
</dbReference>